<dbReference type="Proteomes" id="UP000502415">
    <property type="component" value="Chromosome"/>
</dbReference>
<dbReference type="EMBL" id="CP051685">
    <property type="protein sequence ID" value="QJE02078.1"/>
    <property type="molecule type" value="Genomic_DNA"/>
</dbReference>
<name>A0A7Z2VZ36_9BURK</name>
<dbReference type="Pfam" id="PF05488">
    <property type="entry name" value="PAAR_motif"/>
    <property type="match status" value="1"/>
</dbReference>
<dbReference type="Gene3D" id="2.60.200.60">
    <property type="match status" value="1"/>
</dbReference>
<evidence type="ECO:0000313" key="2">
    <source>
        <dbReference type="Proteomes" id="UP000502415"/>
    </source>
</evidence>
<reference evidence="1 2" key="1">
    <citation type="submission" date="2020-04" db="EMBL/GenBank/DDBJ databases">
        <title>Genome sequencing of novel species.</title>
        <authorList>
            <person name="Heo J."/>
            <person name="Kim S.-J."/>
            <person name="Kim J.-S."/>
            <person name="Hong S.-B."/>
            <person name="Kwon S.-W."/>
        </authorList>
    </citation>
    <scope>NUCLEOTIDE SEQUENCE [LARGE SCALE GENOMIC DNA]</scope>
    <source>
        <strain evidence="1 2">GN2-R2</strain>
    </source>
</reference>
<evidence type="ECO:0000313" key="1">
    <source>
        <dbReference type="EMBL" id="QJE02078.1"/>
    </source>
</evidence>
<accession>A0A7Z2VZ36</accession>
<keyword evidence="2" id="KW-1185">Reference proteome</keyword>
<dbReference type="InterPro" id="IPR008727">
    <property type="entry name" value="PAAR_motif"/>
</dbReference>
<dbReference type="RefSeq" id="WP_170204165.1">
    <property type="nucleotide sequence ID" value="NZ_CP051685.1"/>
</dbReference>
<gene>
    <name evidence="1" type="ORF">HH212_20335</name>
</gene>
<proteinExistence type="predicted"/>
<organism evidence="1 2">
    <name type="scientific">Massilia forsythiae</name>
    <dbReference type="NCBI Taxonomy" id="2728020"/>
    <lineage>
        <taxon>Bacteria</taxon>
        <taxon>Pseudomonadati</taxon>
        <taxon>Pseudomonadota</taxon>
        <taxon>Betaproteobacteria</taxon>
        <taxon>Burkholderiales</taxon>
        <taxon>Oxalobacteraceae</taxon>
        <taxon>Telluria group</taxon>
        <taxon>Massilia</taxon>
    </lineage>
</organism>
<dbReference type="CDD" id="cd14744">
    <property type="entry name" value="PAAR_CT_2"/>
    <property type="match status" value="1"/>
</dbReference>
<protein>
    <submittedName>
        <fullName evidence="1">PAAR domain-containing protein</fullName>
    </submittedName>
</protein>
<dbReference type="AlphaFoldDB" id="A0A7Z2VZ36"/>
<sequence>MGERAIIRQGDRTSHGGTVVEGHPFLLIYGKPAAGAGHKVHCPRCPGNVVIVEGAVNATMMGVRVAVEGMKTSCGATLIASQITATIECGSGFTTAPSTAAPVASAATKVDPSVKTLSRLV</sequence>
<dbReference type="KEGG" id="mfy:HH212_20335"/>